<evidence type="ECO:0000256" key="1">
    <source>
        <dbReference type="SAM" id="MobiDB-lite"/>
    </source>
</evidence>
<name>W4H4T1_APHAT</name>
<organism evidence="2">
    <name type="scientific">Aphanomyces astaci</name>
    <name type="common">Crayfish plague agent</name>
    <dbReference type="NCBI Taxonomy" id="112090"/>
    <lineage>
        <taxon>Eukaryota</taxon>
        <taxon>Sar</taxon>
        <taxon>Stramenopiles</taxon>
        <taxon>Oomycota</taxon>
        <taxon>Saprolegniomycetes</taxon>
        <taxon>Saprolegniales</taxon>
        <taxon>Verrucalvaceae</taxon>
        <taxon>Aphanomyces</taxon>
    </lineage>
</organism>
<dbReference type="AlphaFoldDB" id="W4H4T1"/>
<protein>
    <submittedName>
        <fullName evidence="2">Uncharacterized protein</fullName>
    </submittedName>
</protein>
<proteinExistence type="predicted"/>
<dbReference type="VEuPathDB" id="FungiDB:H257_01943"/>
<accession>W4H4T1</accession>
<feature type="region of interest" description="Disordered" evidence="1">
    <location>
        <begin position="51"/>
        <end position="77"/>
    </location>
</feature>
<dbReference type="EMBL" id="KI913116">
    <property type="protein sequence ID" value="ETV86912.1"/>
    <property type="molecule type" value="Genomic_DNA"/>
</dbReference>
<sequence length="111" mass="12267">MHERTPTEQQEHDARRVVATAARWINWMLHVPAVRKHSGTLAATLHPIGWSQAPSNAKTQRSGGGPMRPDTGRVDHTMPWCTSTNVNLHKVIDPSLVARRTDDPCSLGNST</sequence>
<dbReference type="RefSeq" id="XP_009823711.1">
    <property type="nucleotide sequence ID" value="XM_009825409.1"/>
</dbReference>
<reference evidence="2" key="1">
    <citation type="submission" date="2013-12" db="EMBL/GenBank/DDBJ databases">
        <title>The Genome Sequence of Aphanomyces astaci APO3.</title>
        <authorList>
            <consortium name="The Broad Institute Genomics Platform"/>
            <person name="Russ C."/>
            <person name="Tyler B."/>
            <person name="van West P."/>
            <person name="Dieguez-Uribeondo J."/>
            <person name="Young S.K."/>
            <person name="Zeng Q."/>
            <person name="Gargeya S."/>
            <person name="Fitzgerald M."/>
            <person name="Abouelleil A."/>
            <person name="Alvarado L."/>
            <person name="Chapman S.B."/>
            <person name="Gainer-Dewar J."/>
            <person name="Goldberg J."/>
            <person name="Griggs A."/>
            <person name="Gujja S."/>
            <person name="Hansen M."/>
            <person name="Howarth C."/>
            <person name="Imamovic A."/>
            <person name="Ireland A."/>
            <person name="Larimer J."/>
            <person name="McCowan C."/>
            <person name="Murphy C."/>
            <person name="Pearson M."/>
            <person name="Poon T.W."/>
            <person name="Priest M."/>
            <person name="Roberts A."/>
            <person name="Saif S."/>
            <person name="Shea T."/>
            <person name="Sykes S."/>
            <person name="Wortman J."/>
            <person name="Nusbaum C."/>
            <person name="Birren B."/>
        </authorList>
    </citation>
    <scope>NUCLEOTIDE SEQUENCE [LARGE SCALE GENOMIC DNA]</scope>
    <source>
        <strain evidence="2">APO3</strain>
    </source>
</reference>
<dbReference type="GeneID" id="20803939"/>
<feature type="compositionally biased region" description="Polar residues" evidence="1">
    <location>
        <begin position="52"/>
        <end position="61"/>
    </location>
</feature>
<evidence type="ECO:0000313" key="2">
    <source>
        <dbReference type="EMBL" id="ETV86912.1"/>
    </source>
</evidence>
<gene>
    <name evidence="2" type="ORF">H257_01943</name>
</gene>